<dbReference type="OrthoDB" id="3684228at2759"/>
<keyword evidence="1" id="KW-0472">Membrane</keyword>
<evidence type="ECO:0000313" key="3">
    <source>
        <dbReference type="Proteomes" id="UP000799424"/>
    </source>
</evidence>
<keyword evidence="1" id="KW-0812">Transmembrane</keyword>
<sequence length="384" mass="43046">MSRLAELEQRSLGENGTQSLWVDVDSNDNVLYTSLIGVSVVGLRPNSVSTFSVPYEYMYMDCALYMRENYSTITAFFRANEGIDTVPYGWPRGEHVVPASSPNLLFVQNFTLPWSTTTWFESSFFLVNVRNSSENSTKTIYYGTKHYDRKIISVYKCSPHSLIVEARLICNSASCSVQQMRHAPELQGEPDIYGGQPYNVVHNREASGYFFDYFPSRLTQVMNAYWEASRWILATPRRDPFALSSMNATSGSLNSHLDDEMNSTTAISTRQIPIYRANITWVLMLVLCSGTLLLLGIVNVFVAFQTTVPDIFGYVSSLTRDNPHIQIPEGGSTLDGTQRSRLIRGLKVQLADLQEGEEVGHVALKSLGGNGAKVARLQRGRMYT</sequence>
<feature type="transmembrane region" description="Helical" evidence="1">
    <location>
        <begin position="279"/>
        <end position="304"/>
    </location>
</feature>
<organism evidence="2 3">
    <name type="scientific">Ophiobolus disseminans</name>
    <dbReference type="NCBI Taxonomy" id="1469910"/>
    <lineage>
        <taxon>Eukaryota</taxon>
        <taxon>Fungi</taxon>
        <taxon>Dikarya</taxon>
        <taxon>Ascomycota</taxon>
        <taxon>Pezizomycotina</taxon>
        <taxon>Dothideomycetes</taxon>
        <taxon>Pleosporomycetidae</taxon>
        <taxon>Pleosporales</taxon>
        <taxon>Pleosporineae</taxon>
        <taxon>Phaeosphaeriaceae</taxon>
        <taxon>Ophiobolus</taxon>
    </lineage>
</organism>
<evidence type="ECO:0000313" key="2">
    <source>
        <dbReference type="EMBL" id="KAF2832103.1"/>
    </source>
</evidence>
<keyword evidence="3" id="KW-1185">Reference proteome</keyword>
<dbReference type="EMBL" id="MU006217">
    <property type="protein sequence ID" value="KAF2832103.1"/>
    <property type="molecule type" value="Genomic_DNA"/>
</dbReference>
<accession>A0A6A7AG51</accession>
<dbReference type="Proteomes" id="UP000799424">
    <property type="component" value="Unassembled WGS sequence"/>
</dbReference>
<gene>
    <name evidence="2" type="ORF">CC86DRAFT_377328</name>
</gene>
<dbReference type="AlphaFoldDB" id="A0A6A7AG51"/>
<proteinExistence type="predicted"/>
<protein>
    <submittedName>
        <fullName evidence="2">Uncharacterized protein</fullName>
    </submittedName>
</protein>
<keyword evidence="1" id="KW-1133">Transmembrane helix</keyword>
<name>A0A6A7AG51_9PLEO</name>
<evidence type="ECO:0000256" key="1">
    <source>
        <dbReference type="SAM" id="Phobius"/>
    </source>
</evidence>
<reference evidence="2" key="1">
    <citation type="journal article" date="2020" name="Stud. Mycol.">
        <title>101 Dothideomycetes genomes: a test case for predicting lifestyles and emergence of pathogens.</title>
        <authorList>
            <person name="Haridas S."/>
            <person name="Albert R."/>
            <person name="Binder M."/>
            <person name="Bloem J."/>
            <person name="Labutti K."/>
            <person name="Salamov A."/>
            <person name="Andreopoulos B."/>
            <person name="Baker S."/>
            <person name="Barry K."/>
            <person name="Bills G."/>
            <person name="Bluhm B."/>
            <person name="Cannon C."/>
            <person name="Castanera R."/>
            <person name="Culley D."/>
            <person name="Daum C."/>
            <person name="Ezra D."/>
            <person name="Gonzalez J."/>
            <person name="Henrissat B."/>
            <person name="Kuo A."/>
            <person name="Liang C."/>
            <person name="Lipzen A."/>
            <person name="Lutzoni F."/>
            <person name="Magnuson J."/>
            <person name="Mondo S."/>
            <person name="Nolan M."/>
            <person name="Ohm R."/>
            <person name="Pangilinan J."/>
            <person name="Park H.-J."/>
            <person name="Ramirez L."/>
            <person name="Alfaro M."/>
            <person name="Sun H."/>
            <person name="Tritt A."/>
            <person name="Yoshinaga Y."/>
            <person name="Zwiers L.-H."/>
            <person name="Turgeon B."/>
            <person name="Goodwin S."/>
            <person name="Spatafora J."/>
            <person name="Crous P."/>
            <person name="Grigoriev I."/>
        </authorList>
    </citation>
    <scope>NUCLEOTIDE SEQUENCE</scope>
    <source>
        <strain evidence="2">CBS 113818</strain>
    </source>
</reference>